<evidence type="ECO:0000313" key="1">
    <source>
        <dbReference type="EMBL" id="GAN75807.1"/>
    </source>
</evidence>
<gene>
    <name evidence="1" type="ORF">Asru_0006_19</name>
</gene>
<proteinExistence type="predicted"/>
<dbReference type="InterPro" id="IPR025460">
    <property type="entry name" value="DUF4280"/>
</dbReference>
<name>A0A0D6P2C3_9PROT</name>
<organism evidence="1 2">
    <name type="scientific">Acidisphaera rubrifaciens HS-AP3</name>
    <dbReference type="NCBI Taxonomy" id="1231350"/>
    <lineage>
        <taxon>Bacteria</taxon>
        <taxon>Pseudomonadati</taxon>
        <taxon>Pseudomonadota</taxon>
        <taxon>Alphaproteobacteria</taxon>
        <taxon>Acetobacterales</taxon>
        <taxon>Acetobacteraceae</taxon>
        <taxon>Acidisphaera</taxon>
    </lineage>
</organism>
<comment type="caution">
    <text evidence="1">The sequence shown here is derived from an EMBL/GenBank/DDBJ whole genome shotgun (WGS) entry which is preliminary data.</text>
</comment>
<dbReference type="RefSeq" id="WP_048859547.1">
    <property type="nucleotide sequence ID" value="NZ_BANB01000006.1"/>
</dbReference>
<dbReference type="Proteomes" id="UP000032680">
    <property type="component" value="Unassembled WGS sequence"/>
</dbReference>
<evidence type="ECO:0000313" key="2">
    <source>
        <dbReference type="Proteomes" id="UP000032680"/>
    </source>
</evidence>
<accession>A0A0D6P2C3</accession>
<dbReference type="OrthoDB" id="4825649at2"/>
<dbReference type="Pfam" id="PF14107">
    <property type="entry name" value="DUF4280"/>
    <property type="match status" value="1"/>
</dbReference>
<evidence type="ECO:0008006" key="3">
    <source>
        <dbReference type="Google" id="ProtNLM"/>
    </source>
</evidence>
<sequence length="131" mass="13506">MPEFLTTGCMLTCSFGVTPSAFVALELPGKPVIMGMTTATFTEIIPIDNVPPFGMCSSIANPEVASATAAAMGVLTPMPCVPVIAEPWDPPSESVSFEGMPLALVSSTCMCAWGGEIAVDVPAEFVATTET</sequence>
<protein>
    <recommendedName>
        <fullName evidence="3">DUF4280 domain-containing protein</fullName>
    </recommendedName>
</protein>
<keyword evidence="2" id="KW-1185">Reference proteome</keyword>
<dbReference type="AlphaFoldDB" id="A0A0D6P2C3"/>
<dbReference type="EMBL" id="BANB01000006">
    <property type="protein sequence ID" value="GAN75807.1"/>
    <property type="molecule type" value="Genomic_DNA"/>
</dbReference>
<reference evidence="1 2" key="1">
    <citation type="submission" date="2012-11" db="EMBL/GenBank/DDBJ databases">
        <title>Whole genome sequence of Acidisphaera rubrifaciens HS-AP3.</title>
        <authorList>
            <person name="Azuma Y."/>
            <person name="Higashiura N."/>
            <person name="Hirakawa H."/>
            <person name="Matsushita K."/>
        </authorList>
    </citation>
    <scope>NUCLEOTIDE SEQUENCE [LARGE SCALE GENOMIC DNA]</scope>
    <source>
        <strain evidence="1 2">HS-AP3</strain>
    </source>
</reference>